<dbReference type="PANTHER" id="PTHR46781">
    <property type="entry name" value="ALPHA 1,4-GLYCOSYLTRANSFERASE FAMILY PROTEIN"/>
    <property type="match status" value="1"/>
</dbReference>
<dbReference type="PANTHER" id="PTHR46781:SF5">
    <property type="entry name" value="ALPHA 1,4-GLYCOSYLTRANSFERASE FAMILY PROTEIN"/>
    <property type="match status" value="1"/>
</dbReference>
<keyword evidence="3" id="KW-0808">Transferase</keyword>
<protein>
    <submittedName>
        <fullName evidence="3">Alpha 1,4-glycosyltransferase family protein</fullName>
    </submittedName>
</protein>
<keyword evidence="4" id="KW-1185">Reference proteome</keyword>
<dbReference type="Proteomes" id="UP000325081">
    <property type="component" value="Unassembled WGS sequence"/>
</dbReference>
<dbReference type="InterPro" id="IPR029044">
    <property type="entry name" value="Nucleotide-diphossugar_trans"/>
</dbReference>
<dbReference type="Pfam" id="PF04572">
    <property type="entry name" value="Gb3_synth"/>
    <property type="match status" value="1"/>
</dbReference>
<dbReference type="OrthoDB" id="409543at2759"/>
<sequence>MRSLYSLISILFLYLLAYNIFNIFCTQIPVPAKSPPETNTFLTKNVAGKTKPLSSPPLEQSSKQEISSKKKPLLLEDKNSVMPENRNTVYSPKRRKNQRRALEILRSSEDVSKNFESRVSNFFFDANSSSCELRFFMIWISSLDSFTNRSIFSIESLFKAHPNGCLVIVSRSMDTKKGARILTPFAEKGLKVTAISPDFNYLFGKTAARAWYNSLKHGKINPGRISFGQNLSNLVRLAVLYHFGGVYLDTDVIVLKSFRKLRNVIGAQAVERVTRKWSRLNNAVMIFKRGHPLLVKFIEEFARTFDGDKWGHNGPYLVSRVAMRASGDVGCDFTVLPPEALYPVGWREIRGLFEGPKNSSHSKWIGGKVREIRRQSFAVHLWNKQSKVLEVEKGSIVHRLMFEL</sequence>
<feature type="domain" description="Alpha 1,4-glycosyltransferase" evidence="2">
    <location>
        <begin position="287"/>
        <end position="401"/>
    </location>
</feature>
<evidence type="ECO:0000259" key="2">
    <source>
        <dbReference type="Pfam" id="PF04572"/>
    </source>
</evidence>
<dbReference type="AlphaFoldDB" id="A0A5A7PUZ9"/>
<name>A0A5A7PUZ9_STRAF</name>
<dbReference type="EMBL" id="BKCP01005183">
    <property type="protein sequence ID" value="GER36501.1"/>
    <property type="molecule type" value="Genomic_DNA"/>
</dbReference>
<evidence type="ECO:0000256" key="1">
    <source>
        <dbReference type="SAM" id="MobiDB-lite"/>
    </source>
</evidence>
<dbReference type="InterPro" id="IPR044789">
    <property type="entry name" value="Put_A1-4-GlycosylTfrase_plant"/>
</dbReference>
<evidence type="ECO:0000313" key="3">
    <source>
        <dbReference type="EMBL" id="GER36501.1"/>
    </source>
</evidence>
<proteinExistence type="predicted"/>
<dbReference type="GO" id="GO:0016740">
    <property type="term" value="F:transferase activity"/>
    <property type="evidence" value="ECO:0007669"/>
    <property type="project" value="UniProtKB-KW"/>
</dbReference>
<dbReference type="InterPro" id="IPR007577">
    <property type="entry name" value="GlycoTrfase_DXD_sugar-bd_CS"/>
</dbReference>
<comment type="caution">
    <text evidence="3">The sequence shown here is derived from an EMBL/GenBank/DDBJ whole genome shotgun (WGS) entry which is preliminary data.</text>
</comment>
<feature type="region of interest" description="Disordered" evidence="1">
    <location>
        <begin position="46"/>
        <end position="68"/>
    </location>
</feature>
<dbReference type="SUPFAM" id="SSF53448">
    <property type="entry name" value="Nucleotide-diphospho-sugar transferases"/>
    <property type="match status" value="1"/>
</dbReference>
<evidence type="ECO:0000313" key="4">
    <source>
        <dbReference type="Proteomes" id="UP000325081"/>
    </source>
</evidence>
<reference evidence="4" key="1">
    <citation type="journal article" date="2019" name="Curr. Biol.">
        <title>Genome Sequence of Striga asiatica Provides Insight into the Evolution of Plant Parasitism.</title>
        <authorList>
            <person name="Yoshida S."/>
            <person name="Kim S."/>
            <person name="Wafula E.K."/>
            <person name="Tanskanen J."/>
            <person name="Kim Y.M."/>
            <person name="Honaas L."/>
            <person name="Yang Z."/>
            <person name="Spallek T."/>
            <person name="Conn C.E."/>
            <person name="Ichihashi Y."/>
            <person name="Cheong K."/>
            <person name="Cui S."/>
            <person name="Der J.P."/>
            <person name="Gundlach H."/>
            <person name="Jiao Y."/>
            <person name="Hori C."/>
            <person name="Ishida J.K."/>
            <person name="Kasahara H."/>
            <person name="Kiba T."/>
            <person name="Kim M.S."/>
            <person name="Koo N."/>
            <person name="Laohavisit A."/>
            <person name="Lee Y.H."/>
            <person name="Lumba S."/>
            <person name="McCourt P."/>
            <person name="Mortimer J.C."/>
            <person name="Mutuku J.M."/>
            <person name="Nomura T."/>
            <person name="Sasaki-Sekimoto Y."/>
            <person name="Seto Y."/>
            <person name="Wang Y."/>
            <person name="Wakatake T."/>
            <person name="Sakakibara H."/>
            <person name="Demura T."/>
            <person name="Yamaguchi S."/>
            <person name="Yoneyama K."/>
            <person name="Manabe R.I."/>
            <person name="Nelson D.C."/>
            <person name="Schulman A.H."/>
            <person name="Timko M.P."/>
            <person name="dePamphilis C.W."/>
            <person name="Choi D."/>
            <person name="Shirasu K."/>
        </authorList>
    </citation>
    <scope>NUCLEOTIDE SEQUENCE [LARGE SCALE GENOMIC DNA]</scope>
    <source>
        <strain evidence="4">cv. UVA1</strain>
    </source>
</reference>
<dbReference type="InterPro" id="IPR007652">
    <property type="entry name" value="A1-4-GlycosylTfrase_dom"/>
</dbReference>
<organism evidence="3 4">
    <name type="scientific">Striga asiatica</name>
    <name type="common">Asiatic witchweed</name>
    <name type="synonym">Buchnera asiatica</name>
    <dbReference type="NCBI Taxonomy" id="4170"/>
    <lineage>
        <taxon>Eukaryota</taxon>
        <taxon>Viridiplantae</taxon>
        <taxon>Streptophyta</taxon>
        <taxon>Embryophyta</taxon>
        <taxon>Tracheophyta</taxon>
        <taxon>Spermatophyta</taxon>
        <taxon>Magnoliopsida</taxon>
        <taxon>eudicotyledons</taxon>
        <taxon>Gunneridae</taxon>
        <taxon>Pentapetalae</taxon>
        <taxon>asterids</taxon>
        <taxon>lamiids</taxon>
        <taxon>Lamiales</taxon>
        <taxon>Orobanchaceae</taxon>
        <taxon>Buchnereae</taxon>
        <taxon>Striga</taxon>
    </lineage>
</organism>
<dbReference type="Pfam" id="PF04488">
    <property type="entry name" value="Gly_transf_sug"/>
    <property type="match status" value="1"/>
</dbReference>
<dbReference type="Gene3D" id="3.90.550.20">
    <property type="match status" value="1"/>
</dbReference>
<gene>
    <name evidence="3" type="ORF">STAS_12846</name>
</gene>
<accession>A0A5A7PUZ9</accession>